<evidence type="ECO:0000313" key="6">
    <source>
        <dbReference type="Proteomes" id="UP000030746"/>
    </source>
</evidence>
<dbReference type="HOGENOM" id="CLU_011226_2_3_1"/>
<gene>
    <name evidence="5" type="ORF">LOTGIDRAFT_170146</name>
</gene>
<dbReference type="CDD" id="cd00570">
    <property type="entry name" value="GST_N_family"/>
    <property type="match status" value="1"/>
</dbReference>
<dbReference type="GeneID" id="20241330"/>
<comment type="subcellular location">
    <subcellularLocation>
        <location evidence="1">Cytoplasm</location>
    </subcellularLocation>
</comment>
<dbReference type="InterPro" id="IPR010987">
    <property type="entry name" value="Glutathione-S-Trfase_C-like"/>
</dbReference>
<dbReference type="OMA" id="RISPPCR"/>
<proteinExistence type="predicted"/>
<dbReference type="InterPro" id="IPR036249">
    <property type="entry name" value="Thioredoxin-like_sf"/>
</dbReference>
<dbReference type="InterPro" id="IPR036282">
    <property type="entry name" value="Glutathione-S-Trfase_C_sf"/>
</dbReference>
<dbReference type="SFLD" id="SFLDG00358">
    <property type="entry name" value="Main_(cytGST)"/>
    <property type="match status" value="1"/>
</dbReference>
<dbReference type="SUPFAM" id="SSF52833">
    <property type="entry name" value="Thioredoxin-like"/>
    <property type="match status" value="1"/>
</dbReference>
<dbReference type="OrthoDB" id="4951845at2759"/>
<dbReference type="SUPFAM" id="SSF47616">
    <property type="entry name" value="GST C-terminal domain-like"/>
    <property type="match status" value="1"/>
</dbReference>
<dbReference type="EMBL" id="KB203969">
    <property type="protein sequence ID" value="ESO82235.1"/>
    <property type="molecule type" value="Genomic_DNA"/>
</dbReference>
<evidence type="ECO:0008006" key="7">
    <source>
        <dbReference type="Google" id="ProtNLM"/>
    </source>
</evidence>
<evidence type="ECO:0000313" key="5">
    <source>
        <dbReference type="EMBL" id="ESO82235.1"/>
    </source>
</evidence>
<sequence length="239" mass="27722">MASRSRARAKTRDGKPVELYLIRISPACRAVWIYLLQNRIPHVLKDVNFGIDSENLPDVFLQQPHHEVPLLVDGDVVIFEGPAILNYLAEHYTQHAGFGPNLQTRALTQSVISWANSELHRVIGHEYIYPQFLEKYAIPSERLNNAMVEYGLKHVSQKLEIIENRYLKKNKFLTGKTITMADIYAATIVLQLQWTGTTSRMWPNIIQWLARVQREDFWETVHTAHRDYVEELTSGRFSH</sequence>
<reference evidence="5 6" key="1">
    <citation type="journal article" date="2013" name="Nature">
        <title>Insights into bilaterian evolution from three spiralian genomes.</title>
        <authorList>
            <person name="Simakov O."/>
            <person name="Marletaz F."/>
            <person name="Cho S.J."/>
            <person name="Edsinger-Gonzales E."/>
            <person name="Havlak P."/>
            <person name="Hellsten U."/>
            <person name="Kuo D.H."/>
            <person name="Larsson T."/>
            <person name="Lv J."/>
            <person name="Arendt D."/>
            <person name="Savage R."/>
            <person name="Osoegawa K."/>
            <person name="de Jong P."/>
            <person name="Grimwood J."/>
            <person name="Chapman J.A."/>
            <person name="Shapiro H."/>
            <person name="Aerts A."/>
            <person name="Otillar R.P."/>
            <person name="Terry A.Y."/>
            <person name="Boore J.L."/>
            <person name="Grigoriev I.V."/>
            <person name="Lindberg D.R."/>
            <person name="Seaver E.C."/>
            <person name="Weisblat D.A."/>
            <person name="Putnam N.H."/>
            <person name="Rokhsar D.S."/>
        </authorList>
    </citation>
    <scope>NUCLEOTIDE SEQUENCE [LARGE SCALE GENOMIC DNA]</scope>
</reference>
<dbReference type="PROSITE" id="PS50405">
    <property type="entry name" value="GST_CTER"/>
    <property type="match status" value="1"/>
</dbReference>
<dbReference type="AlphaFoldDB" id="V3ZIS5"/>
<keyword evidence="6" id="KW-1185">Reference proteome</keyword>
<dbReference type="Proteomes" id="UP000030746">
    <property type="component" value="Unassembled WGS sequence"/>
</dbReference>
<dbReference type="GO" id="GO:0006749">
    <property type="term" value="P:glutathione metabolic process"/>
    <property type="evidence" value="ECO:0007669"/>
    <property type="project" value="TreeGrafter"/>
</dbReference>
<protein>
    <recommendedName>
        <fullName evidence="7">Glutathione transferase</fullName>
    </recommendedName>
</protein>
<dbReference type="GO" id="GO:0004364">
    <property type="term" value="F:glutathione transferase activity"/>
    <property type="evidence" value="ECO:0007669"/>
    <property type="project" value="TreeGrafter"/>
</dbReference>
<keyword evidence="2" id="KW-0963">Cytoplasm</keyword>
<dbReference type="Pfam" id="PF00043">
    <property type="entry name" value="GST_C"/>
    <property type="match status" value="1"/>
</dbReference>
<evidence type="ECO:0000256" key="1">
    <source>
        <dbReference type="ARBA" id="ARBA00004496"/>
    </source>
</evidence>
<feature type="domain" description="GST C-terminal" evidence="4">
    <location>
        <begin position="101"/>
        <end position="232"/>
    </location>
</feature>
<dbReference type="SFLD" id="SFLDS00019">
    <property type="entry name" value="Glutathione_Transferase_(cytos"/>
    <property type="match status" value="1"/>
</dbReference>
<dbReference type="InterPro" id="IPR004045">
    <property type="entry name" value="Glutathione_S-Trfase_N"/>
</dbReference>
<feature type="domain" description="GST N-terminal" evidence="3">
    <location>
        <begin position="15"/>
        <end position="96"/>
    </location>
</feature>
<dbReference type="Gene3D" id="1.20.1050.10">
    <property type="match status" value="1"/>
</dbReference>
<dbReference type="GO" id="GO:0005737">
    <property type="term" value="C:cytoplasm"/>
    <property type="evidence" value="ECO:0007669"/>
    <property type="project" value="UniProtKB-SubCell"/>
</dbReference>
<evidence type="ECO:0000256" key="2">
    <source>
        <dbReference type="ARBA" id="ARBA00022490"/>
    </source>
</evidence>
<dbReference type="RefSeq" id="XP_009067036.1">
    <property type="nucleotide sequence ID" value="XM_009068788.1"/>
</dbReference>
<evidence type="ECO:0000259" key="4">
    <source>
        <dbReference type="PROSITE" id="PS50405"/>
    </source>
</evidence>
<dbReference type="PROSITE" id="PS50404">
    <property type="entry name" value="GST_NTER"/>
    <property type="match status" value="1"/>
</dbReference>
<dbReference type="InterPro" id="IPR004046">
    <property type="entry name" value="GST_C"/>
</dbReference>
<dbReference type="STRING" id="225164.V3ZIS5"/>
<accession>V3ZIS5</accession>
<dbReference type="Gene3D" id="3.40.30.10">
    <property type="entry name" value="Glutaredoxin"/>
    <property type="match status" value="1"/>
</dbReference>
<organism evidence="5 6">
    <name type="scientific">Lottia gigantea</name>
    <name type="common">Giant owl limpet</name>
    <dbReference type="NCBI Taxonomy" id="225164"/>
    <lineage>
        <taxon>Eukaryota</taxon>
        <taxon>Metazoa</taxon>
        <taxon>Spiralia</taxon>
        <taxon>Lophotrochozoa</taxon>
        <taxon>Mollusca</taxon>
        <taxon>Gastropoda</taxon>
        <taxon>Patellogastropoda</taxon>
        <taxon>Lottioidea</taxon>
        <taxon>Lottiidae</taxon>
        <taxon>Lottia</taxon>
    </lineage>
</organism>
<evidence type="ECO:0000259" key="3">
    <source>
        <dbReference type="PROSITE" id="PS50404"/>
    </source>
</evidence>
<name>V3ZIS5_LOTGI</name>
<dbReference type="PANTHER" id="PTHR43917:SF8">
    <property type="entry name" value="GH16740P-RELATED"/>
    <property type="match status" value="1"/>
</dbReference>
<dbReference type="CTD" id="20241330"/>
<dbReference type="Pfam" id="PF13417">
    <property type="entry name" value="GST_N_3"/>
    <property type="match status" value="1"/>
</dbReference>
<dbReference type="PANTHER" id="PTHR43917">
    <property type="match status" value="1"/>
</dbReference>
<dbReference type="InterPro" id="IPR051369">
    <property type="entry name" value="GST_Theta"/>
</dbReference>
<dbReference type="KEGG" id="lgi:LOTGIDRAFT_170146"/>
<dbReference type="InterPro" id="IPR040079">
    <property type="entry name" value="Glutathione_S-Trfase"/>
</dbReference>